<sequence length="198" mass="20554">MKLWKRNAVVAAIVLFVCAAVYLNWSYEQKEAGKVLGQATLVGSESTDPLLTGAAVTTSPSAAPSAAPTGSPAPSPTAQPTTDYFSSARLNRQEARDSALTLLQDAAANEDADETVRTQLAEAIETMANSTVSEAQIENLVTAKGYTDCVAFLSEDSASVVVSAVEGGLTEADVARIAEIVTDETGLPTSSIKVIEAE</sequence>
<feature type="region of interest" description="Disordered" evidence="1">
    <location>
        <begin position="52"/>
        <end position="83"/>
    </location>
</feature>
<feature type="compositionally biased region" description="Low complexity" evidence="1">
    <location>
        <begin position="52"/>
        <end position="70"/>
    </location>
</feature>
<dbReference type="Pfam" id="PF12685">
    <property type="entry name" value="SpoIIIAH"/>
    <property type="match status" value="1"/>
</dbReference>
<protein>
    <submittedName>
        <fullName evidence="2">SpoIIIAH-like family protein</fullName>
    </submittedName>
</protein>
<dbReference type="InterPro" id="IPR038503">
    <property type="entry name" value="SpoIIIAH_sf"/>
</dbReference>
<gene>
    <name evidence="2" type="ORF">H9868_01940</name>
</gene>
<dbReference type="Gene3D" id="1.10.287.4300">
    <property type="entry name" value="Stage III sporulation protein AH-like"/>
    <property type="match status" value="1"/>
</dbReference>
<evidence type="ECO:0000313" key="3">
    <source>
        <dbReference type="Proteomes" id="UP000824192"/>
    </source>
</evidence>
<dbReference type="Proteomes" id="UP000824192">
    <property type="component" value="Unassembled WGS sequence"/>
</dbReference>
<reference evidence="2" key="2">
    <citation type="submission" date="2021-04" db="EMBL/GenBank/DDBJ databases">
        <authorList>
            <person name="Gilroy R."/>
        </authorList>
    </citation>
    <scope>NUCLEOTIDE SEQUENCE</scope>
    <source>
        <strain evidence="2">ChiGjej6B6-1540</strain>
    </source>
</reference>
<name>A0A9D1RV22_9FIRM</name>
<accession>A0A9D1RV22</accession>
<proteinExistence type="predicted"/>
<reference evidence="2" key="1">
    <citation type="journal article" date="2021" name="PeerJ">
        <title>Extensive microbial diversity within the chicken gut microbiome revealed by metagenomics and culture.</title>
        <authorList>
            <person name="Gilroy R."/>
            <person name="Ravi A."/>
            <person name="Getino M."/>
            <person name="Pursley I."/>
            <person name="Horton D.L."/>
            <person name="Alikhan N.F."/>
            <person name="Baker D."/>
            <person name="Gharbi K."/>
            <person name="Hall N."/>
            <person name="Watson M."/>
            <person name="Adriaenssens E.M."/>
            <person name="Foster-Nyarko E."/>
            <person name="Jarju S."/>
            <person name="Secka A."/>
            <person name="Antonio M."/>
            <person name="Oren A."/>
            <person name="Chaudhuri R.R."/>
            <person name="La Ragione R."/>
            <person name="Hildebrand F."/>
            <person name="Pallen M.J."/>
        </authorList>
    </citation>
    <scope>NUCLEOTIDE SEQUENCE</scope>
    <source>
        <strain evidence="2">ChiGjej6B6-1540</strain>
    </source>
</reference>
<comment type="caution">
    <text evidence="2">The sequence shown here is derived from an EMBL/GenBank/DDBJ whole genome shotgun (WGS) entry which is preliminary data.</text>
</comment>
<dbReference type="AlphaFoldDB" id="A0A9D1RV22"/>
<dbReference type="EMBL" id="DXGA01000043">
    <property type="protein sequence ID" value="HIW93281.1"/>
    <property type="molecule type" value="Genomic_DNA"/>
</dbReference>
<organism evidence="2 3">
    <name type="scientific">Candidatus Flavonifractor merdipullorum</name>
    <dbReference type="NCBI Taxonomy" id="2838590"/>
    <lineage>
        <taxon>Bacteria</taxon>
        <taxon>Bacillati</taxon>
        <taxon>Bacillota</taxon>
        <taxon>Clostridia</taxon>
        <taxon>Eubacteriales</taxon>
        <taxon>Oscillospiraceae</taxon>
        <taxon>Flavonifractor</taxon>
    </lineage>
</organism>
<dbReference type="InterPro" id="IPR024232">
    <property type="entry name" value="SpoIIIAH"/>
</dbReference>
<evidence type="ECO:0000256" key="1">
    <source>
        <dbReference type="SAM" id="MobiDB-lite"/>
    </source>
</evidence>
<evidence type="ECO:0000313" key="2">
    <source>
        <dbReference type="EMBL" id="HIW93281.1"/>
    </source>
</evidence>